<keyword evidence="2" id="KW-1185">Reference proteome</keyword>
<reference evidence="1" key="1">
    <citation type="journal article" date="2019" name="bioRxiv">
        <title>The Genome of the Zebra Mussel, Dreissena polymorpha: A Resource for Invasive Species Research.</title>
        <authorList>
            <person name="McCartney M.A."/>
            <person name="Auch B."/>
            <person name="Kono T."/>
            <person name="Mallez S."/>
            <person name="Zhang Y."/>
            <person name="Obille A."/>
            <person name="Becker A."/>
            <person name="Abrahante J.E."/>
            <person name="Garbe J."/>
            <person name="Badalamenti J.P."/>
            <person name="Herman A."/>
            <person name="Mangelson H."/>
            <person name="Liachko I."/>
            <person name="Sullivan S."/>
            <person name="Sone E.D."/>
            <person name="Koren S."/>
            <person name="Silverstein K.A.T."/>
            <person name="Beckman K.B."/>
            <person name="Gohl D.M."/>
        </authorList>
    </citation>
    <scope>NUCLEOTIDE SEQUENCE</scope>
    <source>
        <strain evidence="1">Duluth1</strain>
        <tissue evidence="1">Whole animal</tissue>
    </source>
</reference>
<dbReference type="EMBL" id="JAIWYP010000010">
    <property type="protein sequence ID" value="KAH3753652.1"/>
    <property type="molecule type" value="Genomic_DNA"/>
</dbReference>
<name>A0A9D4DT52_DREPO</name>
<accession>A0A9D4DT52</accession>
<dbReference type="AlphaFoldDB" id="A0A9D4DT52"/>
<proteinExistence type="predicted"/>
<protein>
    <submittedName>
        <fullName evidence="1">Uncharacterized protein</fullName>
    </submittedName>
</protein>
<sequence>MDIIVNDLCFCSFAPVIWGTPTGIGLVLNDVTFKQPHAKMGLVPYATLSDNEATKPCMMLYTDSDLPDQAA</sequence>
<gene>
    <name evidence="1" type="ORF">DPMN_188294</name>
</gene>
<comment type="caution">
    <text evidence="1">The sequence shown here is derived from an EMBL/GenBank/DDBJ whole genome shotgun (WGS) entry which is preliminary data.</text>
</comment>
<dbReference type="Proteomes" id="UP000828390">
    <property type="component" value="Unassembled WGS sequence"/>
</dbReference>
<evidence type="ECO:0000313" key="2">
    <source>
        <dbReference type="Proteomes" id="UP000828390"/>
    </source>
</evidence>
<reference evidence="1" key="2">
    <citation type="submission" date="2020-11" db="EMBL/GenBank/DDBJ databases">
        <authorList>
            <person name="McCartney M.A."/>
            <person name="Auch B."/>
            <person name="Kono T."/>
            <person name="Mallez S."/>
            <person name="Becker A."/>
            <person name="Gohl D.M."/>
            <person name="Silverstein K.A.T."/>
            <person name="Koren S."/>
            <person name="Bechman K.B."/>
            <person name="Herman A."/>
            <person name="Abrahante J.E."/>
            <person name="Garbe J."/>
        </authorList>
    </citation>
    <scope>NUCLEOTIDE SEQUENCE</scope>
    <source>
        <strain evidence="1">Duluth1</strain>
        <tissue evidence="1">Whole animal</tissue>
    </source>
</reference>
<organism evidence="1 2">
    <name type="scientific">Dreissena polymorpha</name>
    <name type="common">Zebra mussel</name>
    <name type="synonym">Mytilus polymorpha</name>
    <dbReference type="NCBI Taxonomy" id="45954"/>
    <lineage>
        <taxon>Eukaryota</taxon>
        <taxon>Metazoa</taxon>
        <taxon>Spiralia</taxon>
        <taxon>Lophotrochozoa</taxon>
        <taxon>Mollusca</taxon>
        <taxon>Bivalvia</taxon>
        <taxon>Autobranchia</taxon>
        <taxon>Heteroconchia</taxon>
        <taxon>Euheterodonta</taxon>
        <taxon>Imparidentia</taxon>
        <taxon>Neoheterodontei</taxon>
        <taxon>Myida</taxon>
        <taxon>Dreissenoidea</taxon>
        <taxon>Dreissenidae</taxon>
        <taxon>Dreissena</taxon>
    </lineage>
</organism>
<evidence type="ECO:0000313" key="1">
    <source>
        <dbReference type="EMBL" id="KAH3753652.1"/>
    </source>
</evidence>